<protein>
    <submittedName>
        <fullName evidence="4">40S ribosomal protein S3A, putative</fullName>
    </submittedName>
</protein>
<evidence type="ECO:0000256" key="2">
    <source>
        <dbReference type="ARBA" id="ARBA00022980"/>
    </source>
</evidence>
<dbReference type="OrthoDB" id="246661at2759"/>
<dbReference type="SMART" id="SM01397">
    <property type="entry name" value="Ribosomal_S3Ae"/>
    <property type="match status" value="1"/>
</dbReference>
<dbReference type="GO" id="GO:0006412">
    <property type="term" value="P:translation"/>
    <property type="evidence" value="ECO:0007669"/>
    <property type="project" value="InterPro"/>
</dbReference>
<dbReference type="GO" id="GO:0003735">
    <property type="term" value="F:structural constituent of ribosome"/>
    <property type="evidence" value="ECO:0007669"/>
    <property type="project" value="InterPro"/>
</dbReference>
<evidence type="ECO:0000256" key="1">
    <source>
        <dbReference type="ARBA" id="ARBA00022490"/>
    </source>
</evidence>
<dbReference type="GO" id="GO:0005840">
    <property type="term" value="C:ribosome"/>
    <property type="evidence" value="ECO:0007669"/>
    <property type="project" value="UniProtKB-KW"/>
</dbReference>
<accession>A0A0S4JR78</accession>
<dbReference type="PANTHER" id="PTHR11830">
    <property type="entry name" value="40S RIBOSOMAL PROTEIN S3A"/>
    <property type="match status" value="1"/>
</dbReference>
<sequence>VQKWGSLIESVVEAKTNDGYVLRLFVIAFTRRQKGQLAKNTYAKTRLEKWARHRITSMIQKRLAKLDINQAVAQLSQDIISDALLKRCNPILPLRDLKIRKVKVTRKPGSAVQEAALLAGQGEVPASKEADARVEAAAVVAETVEVAAE</sequence>
<dbReference type="AlphaFoldDB" id="A0A0S4JR78"/>
<dbReference type="InterPro" id="IPR001593">
    <property type="entry name" value="Ribosomal_eS1"/>
</dbReference>
<dbReference type="Pfam" id="PF01015">
    <property type="entry name" value="Ribosomal_S3Ae"/>
    <property type="match status" value="1"/>
</dbReference>
<dbReference type="Proteomes" id="UP000051952">
    <property type="component" value="Unassembled WGS sequence"/>
</dbReference>
<proteinExistence type="predicted"/>
<organism evidence="4 5">
    <name type="scientific">Bodo saltans</name>
    <name type="common">Flagellated protozoan</name>
    <dbReference type="NCBI Taxonomy" id="75058"/>
    <lineage>
        <taxon>Eukaryota</taxon>
        <taxon>Discoba</taxon>
        <taxon>Euglenozoa</taxon>
        <taxon>Kinetoplastea</taxon>
        <taxon>Metakinetoplastina</taxon>
        <taxon>Eubodonida</taxon>
        <taxon>Bodonidae</taxon>
        <taxon>Bodo</taxon>
    </lineage>
</organism>
<dbReference type="OMA" id="VNHASSC"/>
<feature type="non-terminal residue" evidence="4">
    <location>
        <position position="1"/>
    </location>
</feature>
<reference evidence="5" key="1">
    <citation type="submission" date="2015-09" db="EMBL/GenBank/DDBJ databases">
        <authorList>
            <consortium name="Pathogen Informatics"/>
        </authorList>
    </citation>
    <scope>NUCLEOTIDE SEQUENCE [LARGE SCALE GENOMIC DNA]</scope>
    <source>
        <strain evidence="5">Lake Konstanz</strain>
    </source>
</reference>
<evidence type="ECO:0000256" key="3">
    <source>
        <dbReference type="ARBA" id="ARBA00023274"/>
    </source>
</evidence>
<dbReference type="VEuPathDB" id="TriTrypDB:BSAL_02645"/>
<gene>
    <name evidence="4" type="ORF">BSAL_02645</name>
</gene>
<keyword evidence="5" id="KW-1185">Reference proteome</keyword>
<dbReference type="EMBL" id="CYKH01002081">
    <property type="protein sequence ID" value="CUG92759.1"/>
    <property type="molecule type" value="Genomic_DNA"/>
</dbReference>
<keyword evidence="2 4" id="KW-0689">Ribosomal protein</keyword>
<evidence type="ECO:0000313" key="5">
    <source>
        <dbReference type="Proteomes" id="UP000051952"/>
    </source>
</evidence>
<evidence type="ECO:0000313" key="4">
    <source>
        <dbReference type="EMBL" id="CUG92759.1"/>
    </source>
</evidence>
<keyword evidence="1" id="KW-0963">Cytoplasm</keyword>
<dbReference type="GO" id="GO:1990904">
    <property type="term" value="C:ribonucleoprotein complex"/>
    <property type="evidence" value="ECO:0007669"/>
    <property type="project" value="UniProtKB-KW"/>
</dbReference>
<keyword evidence="3" id="KW-0687">Ribonucleoprotein</keyword>
<name>A0A0S4JR78_BODSA</name>